<dbReference type="Gene3D" id="3.40.640.10">
    <property type="entry name" value="Type I PLP-dependent aspartate aminotransferase-like (Major domain)"/>
    <property type="match status" value="1"/>
</dbReference>
<comment type="caution">
    <text evidence="7">The sequence shown here is derived from an EMBL/GenBank/DDBJ whole genome shotgun (WGS) entry which is preliminary data.</text>
</comment>
<keyword evidence="2 7" id="KW-0032">Aminotransferase</keyword>
<reference evidence="7 8" key="1">
    <citation type="submission" date="2012-08" db="EMBL/GenBank/DDBJ databases">
        <title>Whole genome shotgun sequence of Gordonia rhizosphera NBRC 16068.</title>
        <authorList>
            <person name="Takarada H."/>
            <person name="Isaki S."/>
            <person name="Hosoyama A."/>
            <person name="Tsuchikane K."/>
            <person name="Katsumata H."/>
            <person name="Baba S."/>
            <person name="Ohji S."/>
            <person name="Yamazaki S."/>
            <person name="Fujita N."/>
        </authorList>
    </citation>
    <scope>NUCLEOTIDE SEQUENCE [LARGE SCALE GENOMIC DNA]</scope>
    <source>
        <strain evidence="7 8">NBRC 16068</strain>
    </source>
</reference>
<proteinExistence type="inferred from homology"/>
<dbReference type="PROSITE" id="PS00599">
    <property type="entry name" value="AA_TRANSFER_CLASS_2"/>
    <property type="match status" value="1"/>
</dbReference>
<dbReference type="SUPFAM" id="SSF53383">
    <property type="entry name" value="PLP-dependent transferases"/>
    <property type="match status" value="1"/>
</dbReference>
<dbReference type="PANTHER" id="PTHR43643:SF3">
    <property type="entry name" value="HISTIDINOL-PHOSPHATE AMINOTRANSFERASE"/>
    <property type="match status" value="1"/>
</dbReference>
<dbReference type="InterPro" id="IPR050106">
    <property type="entry name" value="HistidinolP_aminotransfase"/>
</dbReference>
<dbReference type="CDD" id="cd00609">
    <property type="entry name" value="AAT_like"/>
    <property type="match status" value="1"/>
</dbReference>
<dbReference type="InterPro" id="IPR015422">
    <property type="entry name" value="PyrdxlP-dep_Trfase_small"/>
</dbReference>
<dbReference type="GO" id="GO:0030170">
    <property type="term" value="F:pyridoxal phosphate binding"/>
    <property type="evidence" value="ECO:0007669"/>
    <property type="project" value="InterPro"/>
</dbReference>
<dbReference type="STRING" id="1108045.GORHZ_062_00380"/>
<dbReference type="Proteomes" id="UP000008363">
    <property type="component" value="Unassembled WGS sequence"/>
</dbReference>
<dbReference type="PANTHER" id="PTHR43643">
    <property type="entry name" value="HISTIDINOL-PHOSPHATE AMINOTRANSFERASE 2"/>
    <property type="match status" value="1"/>
</dbReference>
<organism evidence="7 8">
    <name type="scientific">Gordonia rhizosphera NBRC 16068</name>
    <dbReference type="NCBI Taxonomy" id="1108045"/>
    <lineage>
        <taxon>Bacteria</taxon>
        <taxon>Bacillati</taxon>
        <taxon>Actinomycetota</taxon>
        <taxon>Actinomycetes</taxon>
        <taxon>Mycobacteriales</taxon>
        <taxon>Gordoniaceae</taxon>
        <taxon>Gordonia</taxon>
    </lineage>
</organism>
<keyword evidence="3 7" id="KW-0808">Transferase</keyword>
<evidence type="ECO:0000256" key="5">
    <source>
        <dbReference type="RuleBase" id="RU003693"/>
    </source>
</evidence>
<comment type="cofactor">
    <cofactor evidence="1 5">
        <name>pyridoxal 5'-phosphate</name>
        <dbReference type="ChEBI" id="CHEBI:597326"/>
    </cofactor>
</comment>
<dbReference type="InterPro" id="IPR015421">
    <property type="entry name" value="PyrdxlP-dep_Trfase_major"/>
</dbReference>
<evidence type="ECO:0000256" key="2">
    <source>
        <dbReference type="ARBA" id="ARBA00022576"/>
    </source>
</evidence>
<comment type="similarity">
    <text evidence="5">Belongs to the class-II pyridoxal-phosphate-dependent aminotransferase family.</text>
</comment>
<dbReference type="eggNOG" id="COG0079">
    <property type="taxonomic scope" value="Bacteria"/>
</dbReference>
<dbReference type="Pfam" id="PF00155">
    <property type="entry name" value="Aminotran_1_2"/>
    <property type="match status" value="1"/>
</dbReference>
<evidence type="ECO:0000256" key="3">
    <source>
        <dbReference type="ARBA" id="ARBA00022679"/>
    </source>
</evidence>
<evidence type="ECO:0000313" key="7">
    <source>
        <dbReference type="EMBL" id="GAB89463.1"/>
    </source>
</evidence>
<keyword evidence="4 5" id="KW-0663">Pyridoxal phosphate</keyword>
<evidence type="ECO:0000259" key="6">
    <source>
        <dbReference type="Pfam" id="PF00155"/>
    </source>
</evidence>
<sequence>MSPPAGPRGPACADDAVVRLGLNESAYGPLPAVAEVLREGVSDTNRYPDFLPDDTRARIAQHLRLPGAQVTVGAGATGVALAVLQAALRRGAARGVDAPEMLTATPTFDGYPILAEMLGMRLEAVPLDDVGRVDLAAMRAAVTARTVAVVVCSPHNPTGSVVDESELHEFVRSLPAGVITVFDEAYVEFSRHSPDLWRLIRTFDDLLVLRTFSKAYGLAALRVGYGVGGRQIVTEVRRFELPFGVGSAAIAAVPVALAAEDELAQRVRSMRAERDRMADMLRAIGCPVLPSEGNFLFLPGIEGVAIGHLLRGCGVSTKECRGHGTRITVGDRSSTDYLVASLRLTAQTA</sequence>
<name>K6V0R5_9ACTN</name>
<dbReference type="EMBL" id="BAHC01000062">
    <property type="protein sequence ID" value="GAB89463.1"/>
    <property type="molecule type" value="Genomic_DNA"/>
</dbReference>
<evidence type="ECO:0000256" key="4">
    <source>
        <dbReference type="ARBA" id="ARBA00022898"/>
    </source>
</evidence>
<dbReference type="InterPro" id="IPR004839">
    <property type="entry name" value="Aminotransferase_I/II_large"/>
</dbReference>
<dbReference type="GO" id="GO:0008483">
    <property type="term" value="F:transaminase activity"/>
    <property type="evidence" value="ECO:0007669"/>
    <property type="project" value="UniProtKB-KW"/>
</dbReference>
<keyword evidence="8" id="KW-1185">Reference proteome</keyword>
<dbReference type="AlphaFoldDB" id="K6V0R5"/>
<dbReference type="InterPro" id="IPR015424">
    <property type="entry name" value="PyrdxlP-dep_Trfase"/>
</dbReference>
<dbReference type="RefSeq" id="WP_006331498.1">
    <property type="nucleotide sequence ID" value="NZ_BAHC01000062.1"/>
</dbReference>
<evidence type="ECO:0000313" key="8">
    <source>
        <dbReference type="Proteomes" id="UP000008363"/>
    </source>
</evidence>
<dbReference type="InterPro" id="IPR001917">
    <property type="entry name" value="Aminotrans_II_pyridoxalP_BS"/>
</dbReference>
<evidence type="ECO:0000256" key="1">
    <source>
        <dbReference type="ARBA" id="ARBA00001933"/>
    </source>
</evidence>
<protein>
    <submittedName>
        <fullName evidence="7">Putative aminotransferase</fullName>
    </submittedName>
</protein>
<dbReference type="Gene3D" id="3.90.1150.10">
    <property type="entry name" value="Aspartate Aminotransferase, domain 1"/>
    <property type="match status" value="1"/>
</dbReference>
<gene>
    <name evidence="7" type="ORF">GORHZ_062_00380</name>
</gene>
<feature type="domain" description="Aminotransferase class I/classII large" evidence="6">
    <location>
        <begin position="17"/>
        <end position="341"/>
    </location>
</feature>
<accession>K6V0R5</accession>